<dbReference type="EMBL" id="CAJDYZ010001842">
    <property type="protein sequence ID" value="CAD1469144.1"/>
    <property type="molecule type" value="Genomic_DNA"/>
</dbReference>
<evidence type="ECO:0000256" key="1">
    <source>
        <dbReference type="SAM" id="Phobius"/>
    </source>
</evidence>
<dbReference type="OrthoDB" id="7615751at2759"/>
<evidence type="ECO:0000313" key="3">
    <source>
        <dbReference type="Proteomes" id="UP000752696"/>
    </source>
</evidence>
<protein>
    <submittedName>
        <fullName evidence="2">Uncharacterized protein</fullName>
    </submittedName>
</protein>
<sequence>MNFSKTDDLSISLTSIFMKLVGLWMAANQSEQRVRNFTVGYTMIAIIFGTWVQITDMCYSWGDFS</sequence>
<name>A0A6V7GXP7_9HYME</name>
<gene>
    <name evidence="2" type="ORF">MHI_LOCUS110749</name>
</gene>
<keyword evidence="1" id="KW-1133">Transmembrane helix</keyword>
<organism evidence="2 3">
    <name type="scientific">Heterotrigona itama</name>
    <dbReference type="NCBI Taxonomy" id="395501"/>
    <lineage>
        <taxon>Eukaryota</taxon>
        <taxon>Metazoa</taxon>
        <taxon>Ecdysozoa</taxon>
        <taxon>Arthropoda</taxon>
        <taxon>Hexapoda</taxon>
        <taxon>Insecta</taxon>
        <taxon>Pterygota</taxon>
        <taxon>Neoptera</taxon>
        <taxon>Endopterygota</taxon>
        <taxon>Hymenoptera</taxon>
        <taxon>Apocrita</taxon>
        <taxon>Aculeata</taxon>
        <taxon>Apoidea</taxon>
        <taxon>Anthophila</taxon>
        <taxon>Apidae</taxon>
        <taxon>Heterotrigona</taxon>
    </lineage>
</organism>
<dbReference type="AlphaFoldDB" id="A0A6V7GXP7"/>
<accession>A0A6V7GXP7</accession>
<feature type="transmembrane region" description="Helical" evidence="1">
    <location>
        <begin position="39"/>
        <end position="59"/>
    </location>
</feature>
<keyword evidence="1" id="KW-0472">Membrane</keyword>
<keyword evidence="1" id="KW-0812">Transmembrane</keyword>
<proteinExistence type="predicted"/>
<reference evidence="2" key="1">
    <citation type="submission" date="2020-07" db="EMBL/GenBank/DDBJ databases">
        <authorList>
            <person name="Nazaruddin N."/>
        </authorList>
    </citation>
    <scope>NUCLEOTIDE SEQUENCE</scope>
</reference>
<dbReference type="Proteomes" id="UP000752696">
    <property type="component" value="Unassembled WGS sequence"/>
</dbReference>
<evidence type="ECO:0000313" key="2">
    <source>
        <dbReference type="EMBL" id="CAD1469144.1"/>
    </source>
</evidence>
<feature type="non-terminal residue" evidence="2">
    <location>
        <position position="65"/>
    </location>
</feature>
<comment type="caution">
    <text evidence="2">The sequence shown here is derived from an EMBL/GenBank/DDBJ whole genome shotgun (WGS) entry which is preliminary data.</text>
</comment>
<keyword evidence="3" id="KW-1185">Reference proteome</keyword>